<comment type="caution">
    <text evidence="9">The sequence shown here is derived from an EMBL/GenBank/DDBJ whole genome shotgun (WGS) entry which is preliminary data.</text>
</comment>
<dbReference type="EMBL" id="BPRH01001785">
    <property type="protein sequence ID" value="GJF14715.1"/>
    <property type="molecule type" value="Genomic_DNA"/>
</dbReference>
<feature type="transmembrane region" description="Helical" evidence="7">
    <location>
        <begin position="337"/>
        <end position="360"/>
    </location>
</feature>
<evidence type="ECO:0000256" key="1">
    <source>
        <dbReference type="ARBA" id="ARBA00004651"/>
    </source>
</evidence>
<feature type="transmembrane region" description="Helical" evidence="7">
    <location>
        <begin position="408"/>
        <end position="433"/>
    </location>
</feature>
<keyword evidence="3 7" id="KW-0812">Transmembrane</keyword>
<organism evidence="9 10">
    <name type="scientific">Mycolicibacterium cyprinidarum</name>
    <dbReference type="NCBI Taxonomy" id="2860311"/>
    <lineage>
        <taxon>Bacteria</taxon>
        <taxon>Bacillati</taxon>
        <taxon>Actinomycetota</taxon>
        <taxon>Actinomycetes</taxon>
        <taxon>Mycobacteriales</taxon>
        <taxon>Mycobacteriaceae</taxon>
        <taxon>Mycolicibacterium</taxon>
    </lineage>
</organism>
<feature type="transmembrane region" description="Helical" evidence="7">
    <location>
        <begin position="21"/>
        <end position="45"/>
    </location>
</feature>
<feature type="transmembrane region" description="Helical" evidence="7">
    <location>
        <begin position="278"/>
        <end position="298"/>
    </location>
</feature>
<dbReference type="InterPro" id="IPR020846">
    <property type="entry name" value="MFS_dom"/>
</dbReference>
<sequence length="488" mass="50238">MTASATLDTGSWRELLGSKNLGASAVLAGGVALYATNEFLTISLMPSAVSDIGGQRFYSWVMTVYLVASVTAATTVHTVLMRLGPRWSYLLGLTVFGAGSLGCAMASSMEILLVGRTVQGAAGGLLAGLGYAVINTALPKALWTKASALVSAMWGVGTLLGPALGGWFAQYSSWRWAFGVLVVMTTMMSAFVPIALPRRRNTVEAALPVRIAFPVWSLFLLGAATLMISVAAIPKDPRITAGLVAVGSALTALFLIVDRRLTASVLPPSAFGKGPLKWIYLTLGALMAATMVDLYVPLFGQRLAHLTPVAAGFLGAGLAVGWTVGEIGSASLSRHRVIVRTVAAAPVVMATGLTIGAFTLRENASPALVVLWTIGLVISGVGIGVGWPHLSAWAMSKVDDPAEGPAAAAAINTVQLISAAFGAALAGVVVNLANGDDVAAARWLFISFAVLAGLAVAASVQSGSRYPLDRRGGWHDGPSSNLGREAPG</sequence>
<dbReference type="SUPFAM" id="SSF103473">
    <property type="entry name" value="MFS general substrate transporter"/>
    <property type="match status" value="1"/>
</dbReference>
<feature type="transmembrane region" description="Helical" evidence="7">
    <location>
        <begin position="208"/>
        <end position="233"/>
    </location>
</feature>
<feature type="transmembrane region" description="Helical" evidence="7">
    <location>
        <begin position="113"/>
        <end position="134"/>
    </location>
</feature>
<dbReference type="Gene3D" id="1.20.1250.20">
    <property type="entry name" value="MFS general substrate transporter like domains"/>
    <property type="match status" value="1"/>
</dbReference>
<evidence type="ECO:0000313" key="9">
    <source>
        <dbReference type="EMBL" id="GJF14715.1"/>
    </source>
</evidence>
<dbReference type="PANTHER" id="PTHR23501">
    <property type="entry name" value="MAJOR FACILITATOR SUPERFAMILY"/>
    <property type="match status" value="1"/>
</dbReference>
<dbReference type="InterPro" id="IPR036259">
    <property type="entry name" value="MFS_trans_sf"/>
</dbReference>
<name>A0ABQ4V915_9MYCO</name>
<feature type="region of interest" description="Disordered" evidence="6">
    <location>
        <begin position="465"/>
        <end position="488"/>
    </location>
</feature>
<feature type="transmembrane region" description="Helical" evidence="7">
    <location>
        <begin position="146"/>
        <end position="168"/>
    </location>
</feature>
<reference evidence="9 10" key="1">
    <citation type="submission" date="2021-08" db="EMBL/GenBank/DDBJ databases">
        <title>Draft genome sequence of Mycolicibacterium sp. NGTWS1702 strain.</title>
        <authorList>
            <person name="Matsumoto M."/>
            <person name="Tang B.C.C."/>
            <person name="Machida Y."/>
            <person name="Matoyama H."/>
            <person name="Kishihara T."/>
            <person name="Sato S."/>
            <person name="Kondo I."/>
            <person name="Sano M."/>
            <person name="Kato G."/>
        </authorList>
    </citation>
    <scope>NUCLEOTIDE SEQUENCE [LARGE SCALE GENOMIC DNA]</scope>
    <source>
        <strain evidence="9 10">NGTWSNA01</strain>
    </source>
</reference>
<evidence type="ECO:0000313" key="10">
    <source>
        <dbReference type="Proteomes" id="UP001060504"/>
    </source>
</evidence>
<evidence type="ECO:0000256" key="3">
    <source>
        <dbReference type="ARBA" id="ARBA00022692"/>
    </source>
</evidence>
<dbReference type="Pfam" id="PF07690">
    <property type="entry name" value="MFS_1"/>
    <property type="match status" value="1"/>
</dbReference>
<feature type="transmembrane region" description="Helical" evidence="7">
    <location>
        <begin position="174"/>
        <end position="196"/>
    </location>
</feature>
<comment type="subcellular location">
    <subcellularLocation>
        <location evidence="1">Cell membrane</location>
        <topology evidence="1">Multi-pass membrane protein</topology>
    </subcellularLocation>
</comment>
<feature type="transmembrane region" description="Helical" evidence="7">
    <location>
        <begin position="439"/>
        <end position="460"/>
    </location>
</feature>
<feature type="transmembrane region" description="Helical" evidence="7">
    <location>
        <begin position="239"/>
        <end position="257"/>
    </location>
</feature>
<evidence type="ECO:0000256" key="2">
    <source>
        <dbReference type="ARBA" id="ARBA00022448"/>
    </source>
</evidence>
<evidence type="ECO:0000259" key="8">
    <source>
        <dbReference type="PROSITE" id="PS50850"/>
    </source>
</evidence>
<gene>
    <name evidence="9" type="ORF">NGTWS1702_17000</name>
</gene>
<evidence type="ECO:0000256" key="5">
    <source>
        <dbReference type="ARBA" id="ARBA00023136"/>
    </source>
</evidence>
<proteinExistence type="predicted"/>
<keyword evidence="5 7" id="KW-0472">Membrane</keyword>
<protein>
    <submittedName>
        <fullName evidence="9">MFS transporter</fullName>
    </submittedName>
</protein>
<feature type="domain" description="Major facilitator superfamily (MFS) profile" evidence="8">
    <location>
        <begin position="23"/>
        <end position="470"/>
    </location>
</feature>
<evidence type="ECO:0000256" key="6">
    <source>
        <dbReference type="SAM" id="MobiDB-lite"/>
    </source>
</evidence>
<dbReference type="Proteomes" id="UP001060504">
    <property type="component" value="Unassembled WGS sequence"/>
</dbReference>
<feature type="transmembrane region" description="Helical" evidence="7">
    <location>
        <begin position="57"/>
        <end position="80"/>
    </location>
</feature>
<dbReference type="PANTHER" id="PTHR23501:SF154">
    <property type="entry name" value="MULTIDRUG-EFFLUX TRANSPORTER RV1634-RELATED"/>
    <property type="match status" value="1"/>
</dbReference>
<keyword evidence="10" id="KW-1185">Reference proteome</keyword>
<accession>A0ABQ4V915</accession>
<keyword evidence="4 7" id="KW-1133">Transmembrane helix</keyword>
<feature type="transmembrane region" description="Helical" evidence="7">
    <location>
        <begin position="366"/>
        <end position="387"/>
    </location>
</feature>
<dbReference type="PROSITE" id="PS50850">
    <property type="entry name" value="MFS"/>
    <property type="match status" value="1"/>
</dbReference>
<evidence type="ECO:0000256" key="7">
    <source>
        <dbReference type="SAM" id="Phobius"/>
    </source>
</evidence>
<keyword evidence="2" id="KW-0813">Transport</keyword>
<feature type="transmembrane region" description="Helical" evidence="7">
    <location>
        <begin position="87"/>
        <end position="107"/>
    </location>
</feature>
<feature type="transmembrane region" description="Helical" evidence="7">
    <location>
        <begin position="304"/>
        <end position="325"/>
    </location>
</feature>
<evidence type="ECO:0000256" key="4">
    <source>
        <dbReference type="ARBA" id="ARBA00022989"/>
    </source>
</evidence>
<dbReference type="InterPro" id="IPR011701">
    <property type="entry name" value="MFS"/>
</dbReference>
<dbReference type="Gene3D" id="1.20.1720.10">
    <property type="entry name" value="Multidrug resistance protein D"/>
    <property type="match status" value="1"/>
</dbReference>